<dbReference type="Proteomes" id="UP001596395">
    <property type="component" value="Unassembled WGS sequence"/>
</dbReference>
<dbReference type="AlphaFoldDB" id="A0ABD5VGK2"/>
<gene>
    <name evidence="2" type="ORF">ACFQGB_08135</name>
</gene>
<feature type="domain" description="Aminoglycoside phosphotransferase" evidence="1">
    <location>
        <begin position="40"/>
        <end position="268"/>
    </location>
</feature>
<protein>
    <submittedName>
        <fullName evidence="2">Phosphotransferase family protein</fullName>
    </submittedName>
</protein>
<dbReference type="EMBL" id="JBHSXN010000002">
    <property type="protein sequence ID" value="MFC6952833.1"/>
    <property type="molecule type" value="Genomic_DNA"/>
</dbReference>
<dbReference type="InterPro" id="IPR041726">
    <property type="entry name" value="ACAD10_11_N"/>
</dbReference>
<keyword evidence="3" id="KW-1185">Reference proteome</keyword>
<evidence type="ECO:0000313" key="2">
    <source>
        <dbReference type="EMBL" id="MFC6952833.1"/>
    </source>
</evidence>
<dbReference type="InterPro" id="IPR002575">
    <property type="entry name" value="Aminoglycoside_PTrfase"/>
</dbReference>
<dbReference type="Pfam" id="PF01636">
    <property type="entry name" value="APH"/>
    <property type="match status" value="1"/>
</dbReference>
<dbReference type="Gene3D" id="3.90.1200.10">
    <property type="match status" value="1"/>
</dbReference>
<comment type="caution">
    <text evidence="2">The sequence shown here is derived from an EMBL/GenBank/DDBJ whole genome shotgun (WGS) entry which is preliminary data.</text>
</comment>
<evidence type="ECO:0000259" key="1">
    <source>
        <dbReference type="Pfam" id="PF01636"/>
    </source>
</evidence>
<name>A0ABD5VGK2_9EURY</name>
<dbReference type="RefSeq" id="WP_336349816.1">
    <property type="nucleotide sequence ID" value="NZ_JAZAQL010000002.1"/>
</dbReference>
<accession>A0ABD5VGK2</accession>
<dbReference type="Gene3D" id="3.30.200.20">
    <property type="entry name" value="Phosphorylase Kinase, domain 1"/>
    <property type="match status" value="1"/>
</dbReference>
<reference evidence="2 3" key="1">
    <citation type="journal article" date="2019" name="Int. J. Syst. Evol. Microbiol.">
        <title>The Global Catalogue of Microorganisms (GCM) 10K type strain sequencing project: providing services to taxonomists for standard genome sequencing and annotation.</title>
        <authorList>
            <consortium name="The Broad Institute Genomics Platform"/>
            <consortium name="The Broad Institute Genome Sequencing Center for Infectious Disease"/>
            <person name="Wu L."/>
            <person name="Ma J."/>
        </authorList>
    </citation>
    <scope>NUCLEOTIDE SEQUENCE [LARGE SCALE GENOMIC DNA]</scope>
    <source>
        <strain evidence="2 3">GX26</strain>
    </source>
</reference>
<organism evidence="2 3">
    <name type="scientific">Halorubellus litoreus</name>
    <dbReference type="NCBI Taxonomy" id="755308"/>
    <lineage>
        <taxon>Archaea</taxon>
        <taxon>Methanobacteriati</taxon>
        <taxon>Methanobacteriota</taxon>
        <taxon>Stenosarchaea group</taxon>
        <taxon>Halobacteria</taxon>
        <taxon>Halobacteriales</taxon>
        <taxon>Halorubellaceae</taxon>
        <taxon>Halorubellus</taxon>
    </lineage>
</organism>
<dbReference type="CDD" id="cd05154">
    <property type="entry name" value="ACAD10_11_N-like"/>
    <property type="match status" value="1"/>
</dbReference>
<proteinExistence type="predicted"/>
<evidence type="ECO:0000313" key="3">
    <source>
        <dbReference type="Proteomes" id="UP001596395"/>
    </source>
</evidence>
<dbReference type="InterPro" id="IPR051678">
    <property type="entry name" value="AGP_Transferase"/>
</dbReference>
<dbReference type="InterPro" id="IPR011009">
    <property type="entry name" value="Kinase-like_dom_sf"/>
</dbReference>
<dbReference type="SUPFAM" id="SSF56112">
    <property type="entry name" value="Protein kinase-like (PK-like)"/>
    <property type="match status" value="1"/>
</dbReference>
<dbReference type="PANTHER" id="PTHR21310">
    <property type="entry name" value="AMINOGLYCOSIDE PHOSPHOTRANSFERASE-RELATED-RELATED"/>
    <property type="match status" value="1"/>
</dbReference>
<sequence length="375" mass="40160">MTLALADLDVDAAALRAFLDAELPADAGRVIDLDVLADGLNLVVAVSTASERDAFVVRSPRKFRDASYVNDVAAERRVLEHLASTDVPAPSVVASSDDEGLLGAPLLVQAYVDGDVVPLGSDLPERFRRPAARERVAHDLVDVLAAIHDVDVAPLADALDVVSPCEQVERSRARLDAATDATGLDVPALDAVGDWLHRHAPDGPGTASDGALVHGDYRPGNVLLAPGDDPAIAAVLDWETAMLGDPLTELGYLLLRWRDPGDPTPALAPIEARYPDCESEFEHLRRANERGFAPFTSKPGSPTRRELVARYETATGRAFADARFYVALAAFNLATVWTDLHHEAVAADEASDWPPHIAYVARFAELVVDGELPLS</sequence>
<dbReference type="PANTHER" id="PTHR21310:SF40">
    <property type="entry name" value="AMINOGLYCOSIDE PHOSPHOTRANSFERASE DOMAIN-CONTAINING PROTEIN-RELATED"/>
    <property type="match status" value="1"/>
</dbReference>